<sequence length="1056" mass="123737">MRRLHWTDEMSHSDYSCFSSPVDLSLSGSQVSPTRKLSARSSSSSTNRPTENKLSHAKTDRINSARSNSDRQRKGRGKPSLAMSFPAKENYRPKQNNLSSSVKSSSEDPLSSFFSQPSPKPRSKQQKKTPTPSSRRLQVHRTQVEERVFYIPDTARSNDTITSSNDFEERLPESHKVANHDESDLHYLKSYLSNVEKYKDDSSANVGEEIFSSASRTPQTSFPTQYSDNFDEDIDGQTPVNSPRLDSEFNQREVAARKIQCFYRRHSIRRKTSQAAVKRMLSQKKEEIERSIQNSLLRSQRSEEEKKIRRDLKAKEAYKKAVEDLAKKREEEDKKIKAHVEEEMSIVKRKKSEAKKKQRKLRSNAEKHEASKDVSASVDRCFDETASNISMLLAGNEVVDGPVSKSEPDTTTPPSDATKSRTTLDDVLETIKILEEQPDQLKDSTATKSALEEKLSWIDDLQSENHSTVSKSSGLVLQQPEPSQLLTEAKLHSIIDYLDEVETKKSQTPLEDNSQSVQQLIQAEQAATEVTSQMLKLRLDLEEKTKSVSLLQKALVQQRELSLKQSKEQEKELKLHLKSQKEQYEATIQRHLTFIDQLIDDKKILNQKCEKLVREMKLSDERYQSKIKQLTESHNIDMKKSKDVMAAAEKIRREKWIDEKTKKIKEMTVKGLEPEIQRLILRHKEEIKKLKAIHEAELLRSDERAGQRYIRQNEELRDQLEREKEMACTREREIARQRYEKQIEQEEVALQQQRKRLFAEVAEEKERLNNQAARQRSELDDLKAQLEDNTRVTSSTLREEYEKNMEDVMRRHAQEMQVLRERLEIEKQAWQENYMKKQEAFIIQKERELKEAVRRDRDKEIDLAIHRLEDDVHQQRQEMEKSCENRIKRIRDKYEAEMREVEKSEKHTQEKYNTMKVSFNEIESENLQLQSLCKQKEQEVTDMMKIKNKLVEERGNVTEVIRQEFADRLVITEEENKRMKTELSEMRARHRLELERINNEKDEELAEVHKRVRQAIVKKEETITQIRSQHEGACKRAEHLESLLESQRKKLLGKKK</sequence>
<evidence type="ECO:0000256" key="2">
    <source>
        <dbReference type="SAM" id="MobiDB-lite"/>
    </source>
</evidence>
<dbReference type="GO" id="GO:0010824">
    <property type="term" value="P:regulation of centrosome duplication"/>
    <property type="evidence" value="ECO:0007669"/>
    <property type="project" value="TreeGrafter"/>
</dbReference>
<evidence type="ECO:0000313" key="3">
    <source>
        <dbReference type="EMBL" id="CAB3229889.1"/>
    </source>
</evidence>
<dbReference type="GO" id="GO:0034451">
    <property type="term" value="C:centriolar satellite"/>
    <property type="evidence" value="ECO:0007669"/>
    <property type="project" value="TreeGrafter"/>
</dbReference>
<feature type="compositionally biased region" description="Basic and acidic residues" evidence="2">
    <location>
        <begin position="363"/>
        <end position="372"/>
    </location>
</feature>
<feature type="region of interest" description="Disordered" evidence="2">
    <location>
        <begin position="398"/>
        <end position="421"/>
    </location>
</feature>
<feature type="coiled-coil region" evidence="1">
    <location>
        <begin position="865"/>
        <end position="1007"/>
    </location>
</feature>
<dbReference type="AlphaFoldDB" id="A0A6F9D9T1"/>
<dbReference type="InterPro" id="IPR030465">
    <property type="entry name" value="CEP131"/>
</dbReference>
<proteinExistence type="evidence at transcript level"/>
<feature type="compositionally biased region" description="Basic and acidic residues" evidence="2">
    <location>
        <begin position="1"/>
        <end position="12"/>
    </location>
</feature>
<dbReference type="EMBL" id="LR783831">
    <property type="protein sequence ID" value="CAB3229889.1"/>
    <property type="molecule type" value="mRNA"/>
</dbReference>
<reference evidence="3" key="1">
    <citation type="submission" date="2020-04" db="EMBL/GenBank/DDBJ databases">
        <authorList>
            <person name="Neveu A P."/>
        </authorList>
    </citation>
    <scope>NUCLEOTIDE SEQUENCE</scope>
    <source>
        <tissue evidence="3">Whole embryo</tissue>
    </source>
</reference>
<dbReference type="GO" id="GO:0035735">
    <property type="term" value="P:intraciliary transport involved in cilium assembly"/>
    <property type="evidence" value="ECO:0007669"/>
    <property type="project" value="InterPro"/>
</dbReference>
<dbReference type="PANTHER" id="PTHR31540">
    <property type="entry name" value="CENTROSOMAL PROTEIN OF 131 KDA"/>
    <property type="match status" value="1"/>
</dbReference>
<protein>
    <submittedName>
        <fullName evidence="3">Centrosomal protein of 131 kDa</fullName>
    </submittedName>
</protein>
<dbReference type="GO" id="GO:0005929">
    <property type="term" value="C:cilium"/>
    <property type="evidence" value="ECO:0007669"/>
    <property type="project" value="GOC"/>
</dbReference>
<feature type="compositionally biased region" description="Basic residues" evidence="2">
    <location>
        <begin position="347"/>
        <end position="362"/>
    </location>
</feature>
<organism evidence="3">
    <name type="scientific">Phallusia mammillata</name>
    <dbReference type="NCBI Taxonomy" id="59560"/>
    <lineage>
        <taxon>Eukaryota</taxon>
        <taxon>Metazoa</taxon>
        <taxon>Chordata</taxon>
        <taxon>Tunicata</taxon>
        <taxon>Ascidiacea</taxon>
        <taxon>Phlebobranchia</taxon>
        <taxon>Ascidiidae</taxon>
        <taxon>Phallusia</taxon>
    </lineage>
</organism>
<feature type="coiled-coil region" evidence="1">
    <location>
        <begin position="706"/>
        <end position="840"/>
    </location>
</feature>
<feature type="region of interest" description="Disordered" evidence="2">
    <location>
        <begin position="347"/>
        <end position="376"/>
    </location>
</feature>
<feature type="compositionally biased region" description="Low complexity" evidence="2">
    <location>
        <begin position="99"/>
        <end position="117"/>
    </location>
</feature>
<name>A0A6F9D9T1_9ASCI</name>
<feature type="compositionally biased region" description="Polar residues" evidence="2">
    <location>
        <begin position="26"/>
        <end position="35"/>
    </location>
</feature>
<evidence type="ECO:0000256" key="1">
    <source>
        <dbReference type="SAM" id="Coils"/>
    </source>
</evidence>
<gene>
    <name evidence="3" type="primary">Cep131</name>
</gene>
<feature type="compositionally biased region" description="Basic and acidic residues" evidence="2">
    <location>
        <begin position="50"/>
        <end position="72"/>
    </location>
</feature>
<feature type="coiled-coil region" evidence="1">
    <location>
        <begin position="563"/>
        <end position="622"/>
    </location>
</feature>
<dbReference type="PANTHER" id="PTHR31540:SF1">
    <property type="entry name" value="CENTROSOMAL PROTEIN OF 131 KDA"/>
    <property type="match status" value="1"/>
</dbReference>
<keyword evidence="1" id="KW-0175">Coiled coil</keyword>
<feature type="region of interest" description="Disordered" evidence="2">
    <location>
        <begin position="1"/>
        <end position="139"/>
    </location>
</feature>
<accession>A0A6F9D9T1</accession>